<evidence type="ECO:0008006" key="4">
    <source>
        <dbReference type="Google" id="ProtNLM"/>
    </source>
</evidence>
<sequence length="162" mass="18043">MKKLVFLAVLLLNLFASIEAFSCHCSGNYEFNTQEDLAGYDFVALVQIDSIYASAIPKTHENDLFYQADLTVLESFKGDTQGSILIHGGNKTVTERWSSCDMGIDKSETWLIFARRGENGQLKTHFCTFSSMYANSSGEKTTHGRSVSDLEKLRGLFQAAHP</sequence>
<dbReference type="EMBL" id="JAFKCT010000007">
    <property type="protein sequence ID" value="MBN7812458.1"/>
    <property type="molecule type" value="Genomic_DNA"/>
</dbReference>
<comment type="caution">
    <text evidence="2">The sequence shown here is derived from an EMBL/GenBank/DDBJ whole genome shotgun (WGS) entry which is preliminary data.</text>
</comment>
<dbReference type="SUPFAM" id="SSF50242">
    <property type="entry name" value="TIMP-like"/>
    <property type="match status" value="1"/>
</dbReference>
<proteinExistence type="predicted"/>
<dbReference type="Gene3D" id="2.40.50.120">
    <property type="match status" value="1"/>
</dbReference>
<organism evidence="2 3">
    <name type="scientific">Algoriphagus oliviformis</name>
    <dbReference type="NCBI Taxonomy" id="2811231"/>
    <lineage>
        <taxon>Bacteria</taxon>
        <taxon>Pseudomonadati</taxon>
        <taxon>Bacteroidota</taxon>
        <taxon>Cytophagia</taxon>
        <taxon>Cytophagales</taxon>
        <taxon>Cyclobacteriaceae</taxon>
        <taxon>Algoriphagus</taxon>
    </lineage>
</organism>
<evidence type="ECO:0000313" key="3">
    <source>
        <dbReference type="Proteomes" id="UP000664317"/>
    </source>
</evidence>
<dbReference type="Proteomes" id="UP000664317">
    <property type="component" value="Unassembled WGS sequence"/>
</dbReference>
<feature type="chain" id="PRO_5045919527" description="Tissue inhibitor of metalloproteinase" evidence="1">
    <location>
        <begin position="23"/>
        <end position="162"/>
    </location>
</feature>
<dbReference type="RefSeq" id="WP_206579239.1">
    <property type="nucleotide sequence ID" value="NZ_JAFKCT010000007.1"/>
</dbReference>
<keyword evidence="1" id="KW-0732">Signal</keyword>
<accession>A0ABS3C5R9</accession>
<protein>
    <recommendedName>
        <fullName evidence="4">Tissue inhibitor of metalloproteinase</fullName>
    </recommendedName>
</protein>
<evidence type="ECO:0000313" key="2">
    <source>
        <dbReference type="EMBL" id="MBN7812458.1"/>
    </source>
</evidence>
<evidence type="ECO:0000256" key="1">
    <source>
        <dbReference type="SAM" id="SignalP"/>
    </source>
</evidence>
<name>A0ABS3C5R9_9BACT</name>
<gene>
    <name evidence="2" type="ORF">J0A68_16005</name>
</gene>
<reference evidence="2 3" key="1">
    <citation type="submission" date="2021-03" db="EMBL/GenBank/DDBJ databases">
        <title>novel species isolated from a fishpond in China.</title>
        <authorList>
            <person name="Lu H."/>
            <person name="Cai Z."/>
        </authorList>
    </citation>
    <scope>NUCLEOTIDE SEQUENCE [LARGE SCALE GENOMIC DNA]</scope>
    <source>
        <strain evidence="2 3">H41</strain>
    </source>
</reference>
<feature type="signal peptide" evidence="1">
    <location>
        <begin position="1"/>
        <end position="22"/>
    </location>
</feature>
<dbReference type="InterPro" id="IPR008993">
    <property type="entry name" value="TIMP-like_OB-fold"/>
</dbReference>
<keyword evidence="3" id="KW-1185">Reference proteome</keyword>